<keyword evidence="3" id="KW-1185">Reference proteome</keyword>
<reference evidence="2" key="1">
    <citation type="submission" date="2017-07" db="EMBL/GenBank/DDBJ databases">
        <title>Taro Niue Genome Assembly and Annotation.</title>
        <authorList>
            <person name="Atibalentja N."/>
            <person name="Keating K."/>
            <person name="Fields C.J."/>
        </authorList>
    </citation>
    <scope>NUCLEOTIDE SEQUENCE</scope>
    <source>
        <strain evidence="2">Niue_2</strain>
        <tissue evidence="2">Leaf</tissue>
    </source>
</reference>
<feature type="non-terminal residue" evidence="2">
    <location>
        <position position="118"/>
    </location>
</feature>
<feature type="compositionally biased region" description="Polar residues" evidence="1">
    <location>
        <begin position="79"/>
        <end position="108"/>
    </location>
</feature>
<sequence>MESHTTRPPQYARSHLNPTEVGTHRFTHKPQPMVKHELVRRRRHQSRTDYWFMMPVSNPDNKAQELPLSLAVTDERSNCRSTTTSQEQWRPTNHHNLQATHPTGSSLTPLGALAENTK</sequence>
<name>A0A843UXQ7_COLES</name>
<evidence type="ECO:0000313" key="3">
    <source>
        <dbReference type="Proteomes" id="UP000652761"/>
    </source>
</evidence>
<feature type="region of interest" description="Disordered" evidence="1">
    <location>
        <begin position="1"/>
        <end position="41"/>
    </location>
</feature>
<dbReference type="Proteomes" id="UP000652761">
    <property type="component" value="Unassembled WGS sequence"/>
</dbReference>
<evidence type="ECO:0000256" key="1">
    <source>
        <dbReference type="SAM" id="MobiDB-lite"/>
    </source>
</evidence>
<organism evidence="2 3">
    <name type="scientific">Colocasia esculenta</name>
    <name type="common">Wild taro</name>
    <name type="synonym">Arum esculentum</name>
    <dbReference type="NCBI Taxonomy" id="4460"/>
    <lineage>
        <taxon>Eukaryota</taxon>
        <taxon>Viridiplantae</taxon>
        <taxon>Streptophyta</taxon>
        <taxon>Embryophyta</taxon>
        <taxon>Tracheophyta</taxon>
        <taxon>Spermatophyta</taxon>
        <taxon>Magnoliopsida</taxon>
        <taxon>Liliopsida</taxon>
        <taxon>Araceae</taxon>
        <taxon>Aroideae</taxon>
        <taxon>Colocasieae</taxon>
        <taxon>Colocasia</taxon>
    </lineage>
</organism>
<proteinExistence type="predicted"/>
<evidence type="ECO:0000313" key="2">
    <source>
        <dbReference type="EMBL" id="MQL84399.1"/>
    </source>
</evidence>
<dbReference type="AlphaFoldDB" id="A0A843UXQ7"/>
<dbReference type="EMBL" id="NMUH01000759">
    <property type="protein sequence ID" value="MQL84399.1"/>
    <property type="molecule type" value="Genomic_DNA"/>
</dbReference>
<feature type="region of interest" description="Disordered" evidence="1">
    <location>
        <begin position="75"/>
        <end position="118"/>
    </location>
</feature>
<accession>A0A843UXQ7</accession>
<comment type="caution">
    <text evidence="2">The sequence shown here is derived from an EMBL/GenBank/DDBJ whole genome shotgun (WGS) entry which is preliminary data.</text>
</comment>
<protein>
    <submittedName>
        <fullName evidence="2">Uncharacterized protein</fullName>
    </submittedName>
</protein>
<gene>
    <name evidence="2" type="ORF">Taro_016910</name>
</gene>